<dbReference type="GeneID" id="34618261"/>
<feature type="compositionally biased region" description="Polar residues" evidence="1">
    <location>
        <begin position="16"/>
        <end position="25"/>
    </location>
</feature>
<proteinExistence type="predicted"/>
<organism evidence="2 3">
    <name type="scientific">Cyclospora cayetanensis</name>
    <dbReference type="NCBI Taxonomy" id="88456"/>
    <lineage>
        <taxon>Eukaryota</taxon>
        <taxon>Sar</taxon>
        <taxon>Alveolata</taxon>
        <taxon>Apicomplexa</taxon>
        <taxon>Conoidasida</taxon>
        <taxon>Coccidia</taxon>
        <taxon>Eucoccidiorida</taxon>
        <taxon>Eimeriorina</taxon>
        <taxon>Eimeriidae</taxon>
        <taxon>Cyclospora</taxon>
    </lineage>
</organism>
<feature type="region of interest" description="Disordered" evidence="1">
    <location>
        <begin position="382"/>
        <end position="429"/>
    </location>
</feature>
<dbReference type="Proteomes" id="UP000515125">
    <property type="component" value="Unplaced"/>
</dbReference>
<feature type="region of interest" description="Disordered" evidence="1">
    <location>
        <begin position="1"/>
        <end position="86"/>
    </location>
</feature>
<evidence type="ECO:0000313" key="3">
    <source>
        <dbReference type="RefSeq" id="XP_026194004.1"/>
    </source>
</evidence>
<accession>A0A6P6S2H7</accession>
<dbReference type="RefSeq" id="XP_026194004.1">
    <property type="nucleotide sequence ID" value="XM_026338219.1"/>
</dbReference>
<dbReference type="PANTHER" id="PTHR34033">
    <property type="entry name" value="AP-5 COMPLEX SUBUNIT BETA-1"/>
    <property type="match status" value="1"/>
</dbReference>
<reference evidence="3" key="1">
    <citation type="submission" date="2025-08" db="UniProtKB">
        <authorList>
            <consortium name="RefSeq"/>
        </authorList>
    </citation>
    <scope>IDENTIFICATION</scope>
</reference>
<dbReference type="OrthoDB" id="646197at2759"/>
<dbReference type="GO" id="GO:0030119">
    <property type="term" value="C:AP-type membrane coat adaptor complex"/>
    <property type="evidence" value="ECO:0007669"/>
    <property type="project" value="TreeGrafter"/>
</dbReference>
<dbReference type="AlphaFoldDB" id="A0A6P6S2H7"/>
<dbReference type="GO" id="GO:0016197">
    <property type="term" value="P:endosomal transport"/>
    <property type="evidence" value="ECO:0007669"/>
    <property type="project" value="InterPro"/>
</dbReference>
<feature type="region of interest" description="Disordered" evidence="1">
    <location>
        <begin position="168"/>
        <end position="213"/>
    </location>
</feature>
<dbReference type="InterPro" id="IPR038741">
    <property type="entry name" value="AP5B1"/>
</dbReference>
<keyword evidence="2" id="KW-1185">Reference proteome</keyword>
<dbReference type="PANTHER" id="PTHR34033:SF1">
    <property type="entry name" value="AP-5 COMPLEX SUBUNIT BETA-1"/>
    <property type="match status" value="1"/>
</dbReference>
<gene>
    <name evidence="3" type="primary">LOC34618261</name>
</gene>
<feature type="compositionally biased region" description="Basic and acidic residues" evidence="1">
    <location>
        <begin position="382"/>
        <end position="392"/>
    </location>
</feature>
<evidence type="ECO:0000313" key="2">
    <source>
        <dbReference type="Proteomes" id="UP000515125"/>
    </source>
</evidence>
<feature type="compositionally biased region" description="Polar residues" evidence="1">
    <location>
        <begin position="396"/>
        <end position="406"/>
    </location>
</feature>
<evidence type="ECO:0000256" key="1">
    <source>
        <dbReference type="SAM" id="MobiDB-lite"/>
    </source>
</evidence>
<protein>
    <submittedName>
        <fullName evidence="3">Uncharacterized protein LOC34618261</fullName>
    </submittedName>
</protein>
<sequence length="928" mass="99278">MNASSLLGGPHGPPQMDTSMSTLAGGNSDPRPEGVGALPSESTSSYSEVPFHASSPFSHHADKGPPSSVPHGASGKGSSTGVSRGAPGGEGPLGYLLYSIALAHNDHSRVSALLTLEANCGSLLSDTQRLHAAFAALDAIVCNAVPFTIKTGRHRKIHWTEESLASAAHGAAAEEQQQPEATPVEEATSPAIDTGRSTSPYARGMRLRKGPQGAMRCSGPSATVVVKRPFSVLSRYVTLQVWVSMAVSLDCLLVAPQWLQRLVGLLHAFARNVGSPADAPFRAFACTCLEELELAYPGLLSPLLGPEGFGSSLSVAAAGTLQLASVAQQGDSTKASSSPLFLTDLLQRERQLAAEAYAVLLLRCMRHLSANIVCESRLAREAPERGLPTKEEDLSELTQTGRQSLKNGLDMKGRVTSDSSEGNALGYTPGRHLGGPYPCQEETNGLHYKIPSIGVSAVPLPAVTLSSSGSSSMRGDCLPPPRLARDFAKSLKKALSVVLEGFWSYGDWPQLAICMHLAFFSRLLCLPAFVSLDMLLPLLHSSRLHLLHAWALLAVALRNSPLSGGSQRLPGPGGVERLTGSPHAILLSARLRELVQNQTMNPHERVLCIRWYMALMQHPDFCAAFAGSSPTVFCPSASDPPSVKEQLLQALLLHCCRSNSSWRGAAANLFDVCGVMYEFKRPRSAPEVHAVVFRFLLRSSLRSPLACQQLQAFLCENLRCHPVELEASVLLLLHHASRAAEASLQGSSSPAPCASCGKRGPCQCLQKPQKKPPEPSVCESLLLPLASFLETLEPPEDLVYFSSLIFELSVHRGIPPQRLLPLLRRLSLTAAATDKADGRRSWHAALCLLALLQTHRGSSEIREGVGLLLQDLAQGRGGFDCRQEAALLLLALHYASDRALLALLTVTGGEASGLVERYLTHVAPPQYR</sequence>
<name>A0A6P6S2H7_9EIME</name>
<feature type="compositionally biased region" description="Low complexity" evidence="1">
    <location>
        <begin position="168"/>
        <end position="187"/>
    </location>
</feature>